<dbReference type="SUPFAM" id="SSF117281">
    <property type="entry name" value="Kelch motif"/>
    <property type="match status" value="1"/>
</dbReference>
<dbReference type="PANTHER" id="PTHR46461">
    <property type="entry name" value="KELCH DOMAIN-CONTAINING PROTEIN 3"/>
    <property type="match status" value="1"/>
</dbReference>
<dbReference type="EMBL" id="JAPFRF010000001">
    <property type="protein sequence ID" value="KAJ7345908.1"/>
    <property type="molecule type" value="Genomic_DNA"/>
</dbReference>
<evidence type="ECO:0000313" key="1">
    <source>
        <dbReference type="EMBL" id="KAJ7345908.1"/>
    </source>
</evidence>
<keyword evidence="2" id="KW-1185">Reference proteome</keyword>
<organism evidence="1 2">
    <name type="scientific">Phrynocephalus forsythii</name>
    <dbReference type="NCBI Taxonomy" id="171643"/>
    <lineage>
        <taxon>Eukaryota</taxon>
        <taxon>Metazoa</taxon>
        <taxon>Chordata</taxon>
        <taxon>Craniata</taxon>
        <taxon>Vertebrata</taxon>
        <taxon>Euteleostomi</taxon>
        <taxon>Lepidosauria</taxon>
        <taxon>Squamata</taxon>
        <taxon>Bifurcata</taxon>
        <taxon>Unidentata</taxon>
        <taxon>Episquamata</taxon>
        <taxon>Toxicofera</taxon>
        <taxon>Iguania</taxon>
        <taxon>Acrodonta</taxon>
        <taxon>Agamidae</taxon>
        <taxon>Agaminae</taxon>
        <taxon>Phrynocephalus</taxon>
    </lineage>
</organism>
<proteinExistence type="predicted"/>
<dbReference type="GO" id="GO:0003682">
    <property type="term" value="F:chromatin binding"/>
    <property type="evidence" value="ECO:0007669"/>
    <property type="project" value="InterPro"/>
</dbReference>
<gene>
    <name evidence="1" type="ORF">JRQ81_001858</name>
</gene>
<dbReference type="OrthoDB" id="432528at2759"/>
<dbReference type="Proteomes" id="UP001142489">
    <property type="component" value="Unassembled WGS sequence"/>
</dbReference>
<name>A0A9Q0Y940_9SAUR</name>
<protein>
    <submittedName>
        <fullName evidence="1">Uncharacterized protein</fullName>
    </submittedName>
</protein>
<evidence type="ECO:0000313" key="2">
    <source>
        <dbReference type="Proteomes" id="UP001142489"/>
    </source>
</evidence>
<sequence length="452" mass="51110">MKKKTEYSSWKPVPQSKDSPCDRFKHACCICRGFLYVYGGRQSTTLSDFWRYKIESGEWERLDNSEDGPEELEEHTMVEHQDVLYIFGGMVDSPFTQKKSPLWMYDTDSTKWIECQLTAVKGEGTAPVNRKGHSAVVYRGSMYMYGGYIDIRGASPEFWALHFDTKQWTLVSATSYGVSPGPRHGHSAVVYGKGMYLFGGLMGLSEQNDFWKWDFMATTWSNIRKSQGPPKVVGHSALTFEDSMLVFGGGVSHTRPNSTWWQFHFPSQMWKKLASSTEPLSKSYHCTLGTGYGFQRTADSPGTSLSCLHREQKGCSKCIALSKQHACFWQQVHQEPTYQIFSNEEGSEIEMKTFRHSQEETGLCFSHPTCSAELSTNQAESILSRQERTFYPNHSREEDLARVGLTEEEGSFGCLCPPRVAFREPPVVLLLGGKPLSSSSAVSFWQMELSSP</sequence>
<dbReference type="PANTHER" id="PTHR46461:SF4">
    <property type="entry name" value="LEUCINE-ZIPPER-LIKE TRANSCRIPTIONAL REGULATOR 1"/>
    <property type="match status" value="1"/>
</dbReference>
<accession>A0A9Q0Y940</accession>
<dbReference type="GO" id="GO:0005737">
    <property type="term" value="C:cytoplasm"/>
    <property type="evidence" value="ECO:0007669"/>
    <property type="project" value="TreeGrafter"/>
</dbReference>
<dbReference type="AlphaFoldDB" id="A0A9Q0Y940"/>
<comment type="caution">
    <text evidence="1">The sequence shown here is derived from an EMBL/GenBank/DDBJ whole genome shotgun (WGS) entry which is preliminary data.</text>
</comment>
<dbReference type="InterPro" id="IPR015915">
    <property type="entry name" value="Kelch-typ_b-propeller"/>
</dbReference>
<dbReference type="InterPro" id="IPR052637">
    <property type="entry name" value="KLHDC3-like"/>
</dbReference>
<reference evidence="1" key="1">
    <citation type="journal article" date="2023" name="DNA Res.">
        <title>Chromosome-level genome assembly of Phrynocephalus forsythii using third-generation DNA sequencing and Hi-C analysis.</title>
        <authorList>
            <person name="Qi Y."/>
            <person name="Zhao W."/>
            <person name="Zhao Y."/>
            <person name="Niu C."/>
            <person name="Cao S."/>
            <person name="Zhang Y."/>
        </authorList>
    </citation>
    <scope>NUCLEOTIDE SEQUENCE</scope>
    <source>
        <tissue evidence="1">Muscle</tissue>
    </source>
</reference>
<dbReference type="Pfam" id="PF13415">
    <property type="entry name" value="Beta-prop_FBX42"/>
    <property type="match status" value="1"/>
</dbReference>
<dbReference type="Gene3D" id="2.120.10.80">
    <property type="entry name" value="Kelch-type beta propeller"/>
    <property type="match status" value="2"/>
</dbReference>